<evidence type="ECO:0000313" key="7">
    <source>
        <dbReference type="EMBL" id="CAB4766356.1"/>
    </source>
</evidence>
<feature type="compositionally biased region" description="Acidic residues" evidence="5">
    <location>
        <begin position="334"/>
        <end position="343"/>
    </location>
</feature>
<evidence type="ECO:0000256" key="2">
    <source>
        <dbReference type="ARBA" id="ARBA00013855"/>
    </source>
</evidence>
<protein>
    <recommendedName>
        <fullName evidence="2">Cell shape-determining protein MreC</fullName>
    </recommendedName>
    <alternativeName>
        <fullName evidence="4">Cell shape protein MreC</fullName>
    </alternativeName>
</protein>
<feature type="compositionally biased region" description="Basic and acidic residues" evidence="5">
    <location>
        <begin position="29"/>
        <end position="47"/>
    </location>
</feature>
<sequence length="343" mass="35482">MALLERTSGPRGGNSGASPVGRSRRSLAARRERRERRWSPGPDLDRQRPSRSLLVALGLASATLMTLDLTAGGAALDPVRGVVADVVGPAEAGATALVSPVLAVPDFFRTHSSLREEVATLEEENTALRAELGSAAFQRNRLAAYDELTATAEDLGYSLVPSRVVGWGPAQSFSSTVTIDAGTDAGVQPDMTVVSGAGLVGRVVSAGRTTATVLLIIDPSSTVGARIGDTLDMGFLTGRGVVGDEGRLDLELVDRTAVPARADSVVTWGSDGGAPYVSGVPIGRVTRVYSSLRETSQRVVVDPYVDFGSLDVVGVVVPTGTTSDRALVGPDGELSGESDGAEQ</sequence>
<dbReference type="PANTHER" id="PTHR34138">
    <property type="entry name" value="CELL SHAPE-DETERMINING PROTEIN MREC"/>
    <property type="match status" value="1"/>
</dbReference>
<evidence type="ECO:0000256" key="5">
    <source>
        <dbReference type="SAM" id="MobiDB-lite"/>
    </source>
</evidence>
<dbReference type="EMBL" id="CAEZYQ010000035">
    <property type="protein sequence ID" value="CAB4766356.1"/>
    <property type="molecule type" value="Genomic_DNA"/>
</dbReference>
<evidence type="ECO:0000259" key="6">
    <source>
        <dbReference type="Pfam" id="PF04085"/>
    </source>
</evidence>
<dbReference type="InterPro" id="IPR042177">
    <property type="entry name" value="Cell/Rod_1"/>
</dbReference>
<organism evidence="7">
    <name type="scientific">freshwater metagenome</name>
    <dbReference type="NCBI Taxonomy" id="449393"/>
    <lineage>
        <taxon>unclassified sequences</taxon>
        <taxon>metagenomes</taxon>
        <taxon>ecological metagenomes</taxon>
    </lineage>
</organism>
<feature type="region of interest" description="Disordered" evidence="5">
    <location>
        <begin position="1"/>
        <end position="47"/>
    </location>
</feature>
<dbReference type="AlphaFoldDB" id="A0A6J6V3Y1"/>
<keyword evidence="3" id="KW-0133">Cell shape</keyword>
<feature type="region of interest" description="Disordered" evidence="5">
    <location>
        <begin position="321"/>
        <end position="343"/>
    </location>
</feature>
<dbReference type="Gene3D" id="2.40.10.350">
    <property type="entry name" value="Rod shape-determining protein MreC, domain 2"/>
    <property type="match status" value="1"/>
</dbReference>
<accession>A0A6J6V3Y1</accession>
<dbReference type="PIRSF" id="PIRSF038471">
    <property type="entry name" value="MreC"/>
    <property type="match status" value="1"/>
</dbReference>
<name>A0A6J6V3Y1_9ZZZZ</name>
<dbReference type="InterPro" id="IPR007221">
    <property type="entry name" value="MreC"/>
</dbReference>
<evidence type="ECO:0000256" key="3">
    <source>
        <dbReference type="ARBA" id="ARBA00022960"/>
    </source>
</evidence>
<comment type="similarity">
    <text evidence="1">Belongs to the MreC family.</text>
</comment>
<dbReference type="InterPro" id="IPR042175">
    <property type="entry name" value="Cell/Rod_MreC_2"/>
</dbReference>
<dbReference type="Gene3D" id="2.40.10.340">
    <property type="entry name" value="Rod shape-determining protein MreC, domain 1"/>
    <property type="match status" value="1"/>
</dbReference>
<gene>
    <name evidence="7" type="ORF">UFOPK2761_03090</name>
</gene>
<dbReference type="InterPro" id="IPR055342">
    <property type="entry name" value="MreC_beta-barrel_core"/>
</dbReference>
<dbReference type="GO" id="GO:0005886">
    <property type="term" value="C:plasma membrane"/>
    <property type="evidence" value="ECO:0007669"/>
    <property type="project" value="TreeGrafter"/>
</dbReference>
<feature type="domain" description="Rod shape-determining protein MreC beta-barrel core" evidence="6">
    <location>
        <begin position="171"/>
        <end position="316"/>
    </location>
</feature>
<dbReference type="GO" id="GO:0008360">
    <property type="term" value="P:regulation of cell shape"/>
    <property type="evidence" value="ECO:0007669"/>
    <property type="project" value="UniProtKB-KW"/>
</dbReference>
<reference evidence="7" key="1">
    <citation type="submission" date="2020-05" db="EMBL/GenBank/DDBJ databases">
        <authorList>
            <person name="Chiriac C."/>
            <person name="Salcher M."/>
            <person name="Ghai R."/>
            <person name="Kavagutti S V."/>
        </authorList>
    </citation>
    <scope>NUCLEOTIDE SEQUENCE</scope>
</reference>
<evidence type="ECO:0000256" key="1">
    <source>
        <dbReference type="ARBA" id="ARBA00009369"/>
    </source>
</evidence>
<dbReference type="PANTHER" id="PTHR34138:SF1">
    <property type="entry name" value="CELL SHAPE-DETERMINING PROTEIN MREC"/>
    <property type="match status" value="1"/>
</dbReference>
<dbReference type="Pfam" id="PF04085">
    <property type="entry name" value="MreC"/>
    <property type="match status" value="1"/>
</dbReference>
<proteinExistence type="inferred from homology"/>
<evidence type="ECO:0000256" key="4">
    <source>
        <dbReference type="ARBA" id="ARBA00032089"/>
    </source>
</evidence>